<evidence type="ECO:0000313" key="1">
    <source>
        <dbReference type="EMBL" id="CUS31283.1"/>
    </source>
</evidence>
<sequence length="71" mass="8112">MRGQEEEVKKTLGDPDLVKQSVADPKVMLFYRPCQEGWIVAVARRLNGEGFLITCYLTAAIKKGTEIWKRK</sequence>
<accession>A0A0S4L0X6</accession>
<reference evidence="2" key="1">
    <citation type="submission" date="2015-10" db="EMBL/GenBank/DDBJ databases">
        <authorList>
            <person name="Luecker S."/>
            <person name="Luecker S."/>
        </authorList>
    </citation>
    <scope>NUCLEOTIDE SEQUENCE [LARGE SCALE GENOMIC DNA]</scope>
</reference>
<dbReference type="AlphaFoldDB" id="A0A0S4L0X6"/>
<name>A0A0S4L0X6_9BACT</name>
<gene>
    <name evidence="1" type="ORF">COMA2_10023</name>
</gene>
<proteinExistence type="predicted"/>
<protein>
    <recommendedName>
        <fullName evidence="3">DUF4258 domain-containing protein</fullName>
    </recommendedName>
</protein>
<dbReference type="EMBL" id="CZPZ01000001">
    <property type="protein sequence ID" value="CUS31283.1"/>
    <property type="molecule type" value="Genomic_DNA"/>
</dbReference>
<evidence type="ECO:0000313" key="2">
    <source>
        <dbReference type="Proteomes" id="UP000198736"/>
    </source>
</evidence>
<dbReference type="STRING" id="1742973.COMA2_10023"/>
<evidence type="ECO:0008006" key="3">
    <source>
        <dbReference type="Google" id="ProtNLM"/>
    </source>
</evidence>
<dbReference type="Proteomes" id="UP000198736">
    <property type="component" value="Unassembled WGS sequence"/>
</dbReference>
<organism evidence="1 2">
    <name type="scientific">Candidatus Nitrospira nitrificans</name>
    <dbReference type="NCBI Taxonomy" id="1742973"/>
    <lineage>
        <taxon>Bacteria</taxon>
        <taxon>Pseudomonadati</taxon>
        <taxon>Nitrospirota</taxon>
        <taxon>Nitrospiria</taxon>
        <taxon>Nitrospirales</taxon>
        <taxon>Nitrospiraceae</taxon>
        <taxon>Nitrospira</taxon>
    </lineage>
</organism>
<keyword evidence="2" id="KW-1185">Reference proteome</keyword>